<sequence length="380" mass="40657">MLAPSHSLLLSLALAAGAASVAAAPTSSPRGTLSDATLALIKSNLASNDGDTWVSGTETQALLELDYPELSVFSPSFLKSTLVPSATNAIIDKWYAKRPSDAQQMAIVSGGAAGDPASLGVAWILAAKTESKSAYDQVIKEELNYLLNTVARTSDGAISMRPTDEPVQLWADYMYMVPPFLAAYGAFNSDTSVLSQAYTQCKLYRNYLQDPSTKLWKHIVMGDWGDVGLWGTGNAWAAAGMTRVAATMLNSPYASSYASEIEDLRAWTNEILVAAFSRLQSGNLLPNYYDKSSTFLDSSSSALLAATSLRLATLGLKQTSTNLAIASAIRLAVNDKVDTSSGWLQDVVDPLSWEDEVNKSPEGQAFVLLLHAAWADYIAL</sequence>
<reference evidence="3 4" key="1">
    <citation type="submission" date="2016-07" db="EMBL/GenBank/DDBJ databases">
        <title>Pervasive Adenine N6-methylation of Active Genes in Fungi.</title>
        <authorList>
            <consortium name="DOE Joint Genome Institute"/>
            <person name="Mondo S.J."/>
            <person name="Dannebaum R.O."/>
            <person name="Kuo R.C."/>
            <person name="Labutti K."/>
            <person name="Haridas S."/>
            <person name="Kuo A."/>
            <person name="Salamov A."/>
            <person name="Ahrendt S.R."/>
            <person name="Lipzen A."/>
            <person name="Sullivan W."/>
            <person name="Andreopoulos W.B."/>
            <person name="Clum A."/>
            <person name="Lindquist E."/>
            <person name="Daum C."/>
            <person name="Ramamoorthy G.K."/>
            <person name="Gryganskyi A."/>
            <person name="Culley D."/>
            <person name="Magnuson J.K."/>
            <person name="James T.Y."/>
            <person name="O'Malley M.A."/>
            <person name="Stajich J.E."/>
            <person name="Spatafora J.W."/>
            <person name="Visel A."/>
            <person name="Grigoriev I.V."/>
        </authorList>
    </citation>
    <scope>NUCLEOTIDE SEQUENCE [LARGE SCALE GENOMIC DNA]</scope>
    <source>
        <strain evidence="3 4">62-1032</strain>
    </source>
</reference>
<dbReference type="AlphaFoldDB" id="A0A1Y2CJ88"/>
<gene>
    <name evidence="3" type="ORF">BCR35DRAFT_297229</name>
</gene>
<evidence type="ECO:0000256" key="1">
    <source>
        <dbReference type="ARBA" id="ARBA00022801"/>
    </source>
</evidence>
<comment type="caution">
    <text evidence="3">The sequence shown here is derived from an EMBL/GenBank/DDBJ whole genome shotgun (WGS) entry which is preliminary data.</text>
</comment>
<dbReference type="GO" id="GO:0016798">
    <property type="term" value="F:hydrolase activity, acting on glycosyl bonds"/>
    <property type="evidence" value="ECO:0007669"/>
    <property type="project" value="UniProtKB-KW"/>
</dbReference>
<dbReference type="InParanoid" id="A0A1Y2CJ88"/>
<protein>
    <submittedName>
        <fullName evidence="3">Six-hairpin glycosidase-like protein</fullName>
    </submittedName>
</protein>
<keyword evidence="4" id="KW-1185">Reference proteome</keyword>
<dbReference type="Pfam" id="PF07470">
    <property type="entry name" value="Glyco_hydro_88"/>
    <property type="match status" value="1"/>
</dbReference>
<dbReference type="InterPro" id="IPR008928">
    <property type="entry name" value="6-hairpin_glycosidase_sf"/>
</dbReference>
<evidence type="ECO:0000313" key="3">
    <source>
        <dbReference type="EMBL" id="ORY47088.1"/>
    </source>
</evidence>
<feature type="signal peptide" evidence="2">
    <location>
        <begin position="1"/>
        <end position="23"/>
    </location>
</feature>
<organism evidence="3 4">
    <name type="scientific">Leucosporidium creatinivorum</name>
    <dbReference type="NCBI Taxonomy" id="106004"/>
    <lineage>
        <taxon>Eukaryota</taxon>
        <taxon>Fungi</taxon>
        <taxon>Dikarya</taxon>
        <taxon>Basidiomycota</taxon>
        <taxon>Pucciniomycotina</taxon>
        <taxon>Microbotryomycetes</taxon>
        <taxon>Leucosporidiales</taxon>
        <taxon>Leucosporidium</taxon>
    </lineage>
</organism>
<keyword evidence="2" id="KW-0732">Signal</keyword>
<dbReference type="GO" id="GO:0005975">
    <property type="term" value="P:carbohydrate metabolic process"/>
    <property type="evidence" value="ECO:0007669"/>
    <property type="project" value="InterPro"/>
</dbReference>
<dbReference type="PANTHER" id="PTHR41814:SF1">
    <property type="entry name" value="CELLULASE"/>
    <property type="match status" value="1"/>
</dbReference>
<dbReference type="PANTHER" id="PTHR41814">
    <property type="entry name" value="EXPRESSED PROTEIN"/>
    <property type="match status" value="1"/>
</dbReference>
<keyword evidence="3" id="KW-0326">Glycosidase</keyword>
<feature type="chain" id="PRO_5012305172" evidence="2">
    <location>
        <begin position="24"/>
        <end position="380"/>
    </location>
</feature>
<evidence type="ECO:0000313" key="4">
    <source>
        <dbReference type="Proteomes" id="UP000193467"/>
    </source>
</evidence>
<dbReference type="SUPFAM" id="SSF48208">
    <property type="entry name" value="Six-hairpin glycosidases"/>
    <property type="match status" value="1"/>
</dbReference>
<keyword evidence="1" id="KW-0378">Hydrolase</keyword>
<dbReference type="InterPro" id="IPR012341">
    <property type="entry name" value="6hp_glycosidase-like_sf"/>
</dbReference>
<name>A0A1Y2CJ88_9BASI</name>
<dbReference type="Proteomes" id="UP000193467">
    <property type="component" value="Unassembled WGS sequence"/>
</dbReference>
<dbReference type="EMBL" id="MCGR01000118">
    <property type="protein sequence ID" value="ORY47088.1"/>
    <property type="molecule type" value="Genomic_DNA"/>
</dbReference>
<dbReference type="InterPro" id="IPR010905">
    <property type="entry name" value="Glyco_hydro_88"/>
</dbReference>
<evidence type="ECO:0000256" key="2">
    <source>
        <dbReference type="SAM" id="SignalP"/>
    </source>
</evidence>
<dbReference type="Gene3D" id="1.50.10.10">
    <property type="match status" value="1"/>
</dbReference>
<accession>A0A1Y2CJ88</accession>
<dbReference type="OrthoDB" id="4138492at2759"/>
<proteinExistence type="predicted"/>